<dbReference type="GO" id="GO:0000160">
    <property type="term" value="P:phosphorelay signal transduction system"/>
    <property type="evidence" value="ECO:0007669"/>
    <property type="project" value="UniProtKB-KW"/>
</dbReference>
<dbReference type="Proteomes" id="UP000317355">
    <property type="component" value="Unassembled WGS sequence"/>
</dbReference>
<organism evidence="9 10">
    <name type="scientific">Sedimenticola thiotaurini</name>
    <dbReference type="NCBI Taxonomy" id="1543721"/>
    <lineage>
        <taxon>Bacteria</taxon>
        <taxon>Pseudomonadati</taxon>
        <taxon>Pseudomonadota</taxon>
        <taxon>Gammaproteobacteria</taxon>
        <taxon>Chromatiales</taxon>
        <taxon>Sedimenticolaceae</taxon>
        <taxon>Sedimenticola</taxon>
    </lineage>
</organism>
<dbReference type="EMBL" id="VMRY01000078">
    <property type="protein sequence ID" value="TVT52005.1"/>
    <property type="molecule type" value="Genomic_DNA"/>
</dbReference>
<evidence type="ECO:0000313" key="9">
    <source>
        <dbReference type="EMBL" id="TVT52005.1"/>
    </source>
</evidence>
<dbReference type="SUPFAM" id="SSF47226">
    <property type="entry name" value="Histidine-containing phosphotransfer domain, HPT domain"/>
    <property type="match status" value="1"/>
</dbReference>
<dbReference type="PROSITE" id="PS50894">
    <property type="entry name" value="HPT"/>
    <property type="match status" value="1"/>
</dbReference>
<dbReference type="GO" id="GO:0004672">
    <property type="term" value="F:protein kinase activity"/>
    <property type="evidence" value="ECO:0007669"/>
    <property type="project" value="UniProtKB-ARBA"/>
</dbReference>
<evidence type="ECO:0000256" key="6">
    <source>
        <dbReference type="SAM" id="Phobius"/>
    </source>
</evidence>
<keyword evidence="6" id="KW-0812">Transmembrane</keyword>
<evidence type="ECO:0000256" key="5">
    <source>
        <dbReference type="SAM" id="MobiDB-lite"/>
    </source>
</evidence>
<dbReference type="InterPro" id="IPR036641">
    <property type="entry name" value="HPT_dom_sf"/>
</dbReference>
<dbReference type="InterPro" id="IPR001789">
    <property type="entry name" value="Sig_transdc_resp-reg_receiver"/>
</dbReference>
<dbReference type="InterPro" id="IPR008207">
    <property type="entry name" value="Sig_transdc_His_kin_Hpt_dom"/>
</dbReference>
<evidence type="ECO:0000259" key="7">
    <source>
        <dbReference type="PROSITE" id="PS50110"/>
    </source>
</evidence>
<feature type="compositionally biased region" description="Basic and acidic residues" evidence="5">
    <location>
        <begin position="111"/>
        <end position="134"/>
    </location>
</feature>
<evidence type="ECO:0000256" key="1">
    <source>
        <dbReference type="ARBA" id="ARBA00022553"/>
    </source>
</evidence>
<comment type="caution">
    <text evidence="9">The sequence shown here is derived from an EMBL/GenBank/DDBJ whole genome shotgun (WGS) entry which is preliminary data.</text>
</comment>
<keyword evidence="6" id="KW-0472">Membrane</keyword>
<reference evidence="9 10" key="1">
    <citation type="submission" date="2019-07" db="EMBL/GenBank/DDBJ databases">
        <title>The pathways for chlorine oxyanion respiration interact through the shared metabolite chlorate.</title>
        <authorList>
            <person name="Barnum T.P."/>
            <person name="Cheng Y."/>
            <person name="Hill K.A."/>
            <person name="Lucas L.N."/>
            <person name="Carlson H.K."/>
            <person name="Coates J.D."/>
        </authorList>
    </citation>
    <scope>NUCLEOTIDE SEQUENCE [LARGE SCALE GENOMIC DNA]</scope>
    <source>
        <strain evidence="9">BK-3</strain>
    </source>
</reference>
<dbReference type="SMART" id="SM00448">
    <property type="entry name" value="REC"/>
    <property type="match status" value="1"/>
</dbReference>
<dbReference type="InterPro" id="IPR050595">
    <property type="entry name" value="Bact_response_regulator"/>
</dbReference>
<dbReference type="AlphaFoldDB" id="A0A558CTB8"/>
<protein>
    <submittedName>
        <fullName evidence="9">Response regulator</fullName>
    </submittedName>
</protein>
<evidence type="ECO:0000313" key="10">
    <source>
        <dbReference type="Proteomes" id="UP000317355"/>
    </source>
</evidence>
<dbReference type="Pfam" id="PF00072">
    <property type="entry name" value="Response_reg"/>
    <property type="match status" value="1"/>
</dbReference>
<accession>A0A558CTB8</accession>
<dbReference type="InterPro" id="IPR011006">
    <property type="entry name" value="CheY-like_superfamily"/>
</dbReference>
<dbReference type="PANTHER" id="PTHR44591:SF3">
    <property type="entry name" value="RESPONSE REGULATORY DOMAIN-CONTAINING PROTEIN"/>
    <property type="match status" value="1"/>
</dbReference>
<feature type="transmembrane region" description="Helical" evidence="6">
    <location>
        <begin position="51"/>
        <end position="68"/>
    </location>
</feature>
<proteinExistence type="predicted"/>
<feature type="region of interest" description="Disordered" evidence="5">
    <location>
        <begin position="104"/>
        <end position="134"/>
    </location>
</feature>
<dbReference type="Gene3D" id="3.40.50.2300">
    <property type="match status" value="2"/>
</dbReference>
<keyword evidence="2" id="KW-0902">Two-component regulatory system</keyword>
<evidence type="ECO:0000259" key="8">
    <source>
        <dbReference type="PROSITE" id="PS50894"/>
    </source>
</evidence>
<evidence type="ECO:0000256" key="2">
    <source>
        <dbReference type="ARBA" id="ARBA00023012"/>
    </source>
</evidence>
<dbReference type="Gene3D" id="1.20.120.160">
    <property type="entry name" value="HPT domain"/>
    <property type="match status" value="1"/>
</dbReference>
<feature type="domain" description="Response regulatory" evidence="7">
    <location>
        <begin position="290"/>
        <end position="407"/>
    </location>
</feature>
<dbReference type="PANTHER" id="PTHR44591">
    <property type="entry name" value="STRESS RESPONSE REGULATOR PROTEIN 1"/>
    <property type="match status" value="1"/>
</dbReference>
<evidence type="ECO:0000256" key="3">
    <source>
        <dbReference type="PROSITE-ProRule" id="PRU00110"/>
    </source>
</evidence>
<keyword evidence="6" id="KW-1133">Transmembrane helix</keyword>
<sequence length="554" mass="61994">MSSCQIWTKYKIYTTNYPTAEEPSLIEISAMESHHHYSSQPDRKMNQGKQGYLIIAGILLLDLLYFAGGASWTTLTLLAAISLPLILLTFNLDKKNKALVSAQISTETSETDDKSNSSEEIAGEKSRQTREEDCKSMDISETALLLVSNAQSGKSSIVPHLDNWGTSYTTVQSSARAFAALVESSLNKKPYQTVLVDQANLDMDDCQFAIALRAEPLLQPLYLIHYGGSVIPTRVEQLHTAGYSKVLSRPLDKTLLYNALHSAKEIPAHHHNVVQLLDHYQSDKRQQPLEILIASNNNNDSNKLRRILTAAGHQTFLITEGTQILDALDSHHFDLAILDADLPDISGIEVIKLYRFTHLNQPWVPFIVALENPNSQTIQACENADISNLIVKPIATQKLHSIIEEAIKLEQDKNEAFDYHASTGRMPYQNDDLTLDTHQLEELKRLGKEKSFLLDLVNQFDKESDELVKDLKHAILRKNIKSVQDFGHKLKDTAGNLGALNLYRLAVRATRITTSTTSLDLDNLVTEIDNCRISTIQALLDHLSKGNNSAYRKE</sequence>
<name>A0A558CTB8_9GAMM</name>
<evidence type="ECO:0000256" key="4">
    <source>
        <dbReference type="PROSITE-ProRule" id="PRU00169"/>
    </source>
</evidence>
<feature type="modified residue" description="4-aspartylphosphate" evidence="4">
    <location>
        <position position="339"/>
    </location>
</feature>
<feature type="domain" description="HPt" evidence="8">
    <location>
        <begin position="449"/>
        <end position="550"/>
    </location>
</feature>
<dbReference type="SUPFAM" id="SSF52172">
    <property type="entry name" value="CheY-like"/>
    <property type="match status" value="2"/>
</dbReference>
<gene>
    <name evidence="9" type="ORF">FHK82_14405</name>
</gene>
<dbReference type="PROSITE" id="PS50110">
    <property type="entry name" value="RESPONSE_REGULATORY"/>
    <property type="match status" value="1"/>
</dbReference>
<keyword evidence="1 4" id="KW-0597">Phosphoprotein</keyword>
<feature type="modified residue" description="Phosphohistidine" evidence="3">
    <location>
        <position position="488"/>
    </location>
</feature>